<keyword evidence="2" id="KW-1185">Reference proteome</keyword>
<dbReference type="PATRIC" id="fig|63186.3.peg.1997"/>
<gene>
    <name evidence="1" type="ordered locus">zobellia_2029</name>
</gene>
<evidence type="ECO:0000313" key="1">
    <source>
        <dbReference type="EMBL" id="CAZ96143.1"/>
    </source>
</evidence>
<dbReference type="AlphaFoldDB" id="G0L5C3"/>
<dbReference type="HOGENOM" id="CLU_163297_0_0_10"/>
<dbReference type="Proteomes" id="UP000008898">
    <property type="component" value="Chromosome"/>
</dbReference>
<proteinExistence type="predicted"/>
<sequence>MEPKLKLFAMENSGLRSQILIEIKNLIASSCTKQKVPQKMKDLHVALLKHHYNAVHVSIDYHRRRVEMDIVMDDNDYDPKKVNLSIPTLSTNLWYKHLYDFLGSCIDQEPKSIAFYAMLLKSYRNNELSLVA</sequence>
<dbReference type="KEGG" id="zga:ZOBELLIA_2029"/>
<name>G0L5C3_ZOBGA</name>
<dbReference type="EMBL" id="FP476056">
    <property type="protein sequence ID" value="CAZ96143.1"/>
    <property type="molecule type" value="Genomic_DNA"/>
</dbReference>
<dbReference type="STRING" id="63186.ZOBELLIA_2029"/>
<protein>
    <submittedName>
        <fullName evidence="1">Uncharacterized protein</fullName>
    </submittedName>
</protein>
<reference evidence="2" key="1">
    <citation type="submission" date="2009-07" db="EMBL/GenBank/DDBJ databases">
        <title>Complete genome sequence of Zobellia galactanivorans Dsij.</title>
        <authorList>
            <consortium name="Genoscope - CEA"/>
        </authorList>
    </citation>
    <scope>NUCLEOTIDE SEQUENCE [LARGE SCALE GENOMIC DNA]</scope>
    <source>
        <strain evidence="2">DSM 12802 / CCUG 47099 / CIP 106680 / NCIMB 13871 / Dsij</strain>
    </source>
</reference>
<evidence type="ECO:0000313" key="2">
    <source>
        <dbReference type="Proteomes" id="UP000008898"/>
    </source>
</evidence>
<organism evidence="1 2">
    <name type="scientific">Zobellia galactanivorans (strain DSM 12802 / CCUG 47099 / CIP 106680 / NCIMB 13871 / Dsij)</name>
    <dbReference type="NCBI Taxonomy" id="63186"/>
    <lineage>
        <taxon>Bacteria</taxon>
        <taxon>Pseudomonadati</taxon>
        <taxon>Bacteroidota</taxon>
        <taxon>Flavobacteriia</taxon>
        <taxon>Flavobacteriales</taxon>
        <taxon>Flavobacteriaceae</taxon>
        <taxon>Zobellia</taxon>
    </lineage>
</organism>
<reference evidence="1 2" key="2">
    <citation type="journal article" date="2012" name="Environ. Microbiol.">
        <title>Characterization of the first alginolytic operons in a marine bacterium: from their emergence in marine Flavobacteriia to their independent transfers to marine Proteobacteria and human gut Bacteroides.</title>
        <authorList>
            <person name="Thomas F."/>
            <person name="Barbeyron T."/>
            <person name="Tonon T."/>
            <person name="Genicot S."/>
            <person name="Czjzek M."/>
            <person name="Michel G."/>
        </authorList>
    </citation>
    <scope>NUCLEOTIDE SEQUENCE [LARGE SCALE GENOMIC DNA]</scope>
    <source>
        <strain evidence="2">DSM 12802 / CCUG 47099 / CIP 106680 / NCIMB 13871 / Dsij</strain>
    </source>
</reference>
<accession>G0L5C3</accession>